<gene>
    <name evidence="1" type="ORF">EDB92DRAFT_1943397</name>
</gene>
<evidence type="ECO:0000313" key="1">
    <source>
        <dbReference type="EMBL" id="KAH8995407.1"/>
    </source>
</evidence>
<reference evidence="1" key="1">
    <citation type="submission" date="2022-01" db="EMBL/GenBank/DDBJ databases">
        <title>Comparative genomics reveals a dynamic genome evolution in the ectomycorrhizal milk-cap (Lactarius) mushrooms.</title>
        <authorList>
            <consortium name="DOE Joint Genome Institute"/>
            <person name="Lebreton A."/>
            <person name="Tang N."/>
            <person name="Kuo A."/>
            <person name="LaButti K."/>
            <person name="Drula E."/>
            <person name="Barry K."/>
            <person name="Clum A."/>
            <person name="Lipzen A."/>
            <person name="Mousain D."/>
            <person name="Ng V."/>
            <person name="Wang R."/>
            <person name="Wang X."/>
            <person name="Dai Y."/>
            <person name="Henrissat B."/>
            <person name="Grigoriev I.V."/>
            <person name="Guerin-Laguette A."/>
            <person name="Yu F."/>
            <person name="Martin F.M."/>
        </authorList>
    </citation>
    <scope>NUCLEOTIDE SEQUENCE</scope>
    <source>
        <strain evidence="1">QP</strain>
    </source>
</reference>
<evidence type="ECO:0000313" key="2">
    <source>
        <dbReference type="Proteomes" id="UP001201163"/>
    </source>
</evidence>
<comment type="caution">
    <text evidence="1">The sequence shown here is derived from an EMBL/GenBank/DDBJ whole genome shotgun (WGS) entry which is preliminary data.</text>
</comment>
<dbReference type="AlphaFoldDB" id="A0AAD4LKN6"/>
<keyword evidence="2" id="KW-1185">Reference proteome</keyword>
<protein>
    <submittedName>
        <fullName evidence="1">Uncharacterized protein</fullName>
    </submittedName>
</protein>
<dbReference type="EMBL" id="JAKELL010000012">
    <property type="protein sequence ID" value="KAH8995407.1"/>
    <property type="molecule type" value="Genomic_DNA"/>
</dbReference>
<organism evidence="1 2">
    <name type="scientific">Lactarius akahatsu</name>
    <dbReference type="NCBI Taxonomy" id="416441"/>
    <lineage>
        <taxon>Eukaryota</taxon>
        <taxon>Fungi</taxon>
        <taxon>Dikarya</taxon>
        <taxon>Basidiomycota</taxon>
        <taxon>Agaricomycotina</taxon>
        <taxon>Agaricomycetes</taxon>
        <taxon>Russulales</taxon>
        <taxon>Russulaceae</taxon>
        <taxon>Lactarius</taxon>
    </lineage>
</organism>
<accession>A0AAD4LKN6</accession>
<sequence>MTTAPPQIVVYASLPLTVSLDTDLDLSPINWHWVPCLTLPLKKLNELPGHLSERPYKWIRYAIGVVVGAEGVLSTSRDSLDVMDDNAASLVESTVLYYHISDEERGRMLPVDPHDEQRT</sequence>
<name>A0AAD4LKN6_9AGAM</name>
<proteinExistence type="predicted"/>
<dbReference type="Proteomes" id="UP001201163">
    <property type="component" value="Unassembled WGS sequence"/>
</dbReference>